<feature type="signal peptide" evidence="2">
    <location>
        <begin position="1"/>
        <end position="24"/>
    </location>
</feature>
<dbReference type="SMART" id="SM00267">
    <property type="entry name" value="GGDEF"/>
    <property type="match status" value="1"/>
</dbReference>
<feature type="domain" description="GGDEF" evidence="3">
    <location>
        <begin position="437"/>
        <end position="570"/>
    </location>
</feature>
<dbReference type="InterPro" id="IPR011622">
    <property type="entry name" value="7TMR_DISM_rcpt_extracell_dom2"/>
</dbReference>
<dbReference type="InterPro" id="IPR000160">
    <property type="entry name" value="GGDEF_dom"/>
</dbReference>
<dbReference type="PANTHER" id="PTHR44757:SF2">
    <property type="entry name" value="BIOFILM ARCHITECTURE MAINTENANCE PROTEIN MBAA"/>
    <property type="match status" value="1"/>
</dbReference>
<dbReference type="InterPro" id="IPR011623">
    <property type="entry name" value="7TMR_DISM_rcpt_extracell_dom1"/>
</dbReference>
<dbReference type="OrthoDB" id="8877642at2"/>
<dbReference type="EMBL" id="SMLK01000002">
    <property type="protein sequence ID" value="TFZ03696.1"/>
    <property type="molecule type" value="Genomic_DNA"/>
</dbReference>
<dbReference type="InterPro" id="IPR043128">
    <property type="entry name" value="Rev_trsase/Diguanyl_cyclase"/>
</dbReference>
<feature type="chain" id="PRO_5021249627" evidence="2">
    <location>
        <begin position="25"/>
        <end position="570"/>
    </location>
</feature>
<dbReference type="InterPro" id="IPR052155">
    <property type="entry name" value="Biofilm_reg_signaling"/>
</dbReference>
<feature type="transmembrane region" description="Helical" evidence="1">
    <location>
        <begin position="341"/>
        <end position="362"/>
    </location>
</feature>
<feature type="transmembrane region" description="Helical" evidence="1">
    <location>
        <begin position="217"/>
        <end position="237"/>
    </location>
</feature>
<protein>
    <submittedName>
        <fullName evidence="4">Diguanylate cyclase</fullName>
    </submittedName>
</protein>
<dbReference type="AlphaFoldDB" id="A0A4Z0BWJ1"/>
<reference evidence="4 5" key="1">
    <citation type="submission" date="2019-03" db="EMBL/GenBank/DDBJ databases">
        <title>Ramlibacter sp. 18x22-1, whole genome shotgun sequence.</title>
        <authorList>
            <person name="Zhang X."/>
            <person name="Feng G."/>
            <person name="Zhu H."/>
        </authorList>
    </citation>
    <scope>NUCLEOTIDE SEQUENCE [LARGE SCALE GENOMIC DNA]</scope>
    <source>
        <strain evidence="4 5">18x22-1</strain>
    </source>
</reference>
<name>A0A4Z0BWJ1_9BURK</name>
<evidence type="ECO:0000313" key="5">
    <source>
        <dbReference type="Proteomes" id="UP000297839"/>
    </source>
</evidence>
<dbReference type="Pfam" id="PF00990">
    <property type="entry name" value="GGDEF"/>
    <property type="match status" value="1"/>
</dbReference>
<keyword evidence="1" id="KW-1133">Transmembrane helix</keyword>
<dbReference type="Pfam" id="PF07695">
    <property type="entry name" value="7TMR-DISM_7TM"/>
    <property type="match status" value="1"/>
</dbReference>
<accession>A0A4Z0BWJ1</accession>
<keyword evidence="2" id="KW-0732">Signal</keyword>
<keyword evidence="5" id="KW-1185">Reference proteome</keyword>
<dbReference type="PANTHER" id="PTHR44757">
    <property type="entry name" value="DIGUANYLATE CYCLASE DGCP"/>
    <property type="match status" value="1"/>
</dbReference>
<gene>
    <name evidence="4" type="ORF">EZ216_08520</name>
</gene>
<dbReference type="SUPFAM" id="SSF55073">
    <property type="entry name" value="Nucleotide cyclase"/>
    <property type="match status" value="1"/>
</dbReference>
<evidence type="ECO:0000259" key="3">
    <source>
        <dbReference type="PROSITE" id="PS50887"/>
    </source>
</evidence>
<dbReference type="NCBIfam" id="TIGR00254">
    <property type="entry name" value="GGDEF"/>
    <property type="match status" value="1"/>
</dbReference>
<dbReference type="PROSITE" id="PS50887">
    <property type="entry name" value="GGDEF"/>
    <property type="match status" value="1"/>
</dbReference>
<feature type="transmembrane region" description="Helical" evidence="1">
    <location>
        <begin position="281"/>
        <end position="302"/>
    </location>
</feature>
<feature type="transmembrane region" description="Helical" evidence="1">
    <location>
        <begin position="249"/>
        <end position="269"/>
    </location>
</feature>
<dbReference type="Gene3D" id="2.60.40.2380">
    <property type="match status" value="1"/>
</dbReference>
<organism evidence="4 5">
    <name type="scientific">Ramlibacter humi</name>
    <dbReference type="NCBI Taxonomy" id="2530451"/>
    <lineage>
        <taxon>Bacteria</taxon>
        <taxon>Pseudomonadati</taxon>
        <taxon>Pseudomonadota</taxon>
        <taxon>Betaproteobacteria</taxon>
        <taxon>Burkholderiales</taxon>
        <taxon>Comamonadaceae</taxon>
        <taxon>Ramlibacter</taxon>
    </lineage>
</organism>
<dbReference type="Proteomes" id="UP000297839">
    <property type="component" value="Unassembled WGS sequence"/>
</dbReference>
<keyword evidence="1" id="KW-0472">Membrane</keyword>
<evidence type="ECO:0000313" key="4">
    <source>
        <dbReference type="EMBL" id="TFZ03696.1"/>
    </source>
</evidence>
<feature type="transmembrane region" description="Helical" evidence="1">
    <location>
        <begin position="308"/>
        <end position="329"/>
    </location>
</feature>
<comment type="caution">
    <text evidence="4">The sequence shown here is derived from an EMBL/GenBank/DDBJ whole genome shotgun (WGS) entry which is preliminary data.</text>
</comment>
<sequence length="570" mass="62514">MRGCLIVIRWLAALAVLACGLASAQPRLPVVVLPSEHGVLPLDGLVQFWEEPGREYKVEEIVAEAASLPWATRPPGKQHRLDGKALWLRFDVDMRDSKPWYVTLSSSGIDRVQLFRRAADGRWVALEAGDSVPVSRWPVPGRLPTFELANTGAPMTYYVRVEHDRVDFGAELTLYSQAELLAAREREQLLMGAYFGIAALLAVVALANAALYRDRNFLAYAVYLIIFTLGQVAYLGIGAQHLWDRWLDWNASSTFLLPGLSAVAALWFVQVVTEPARFSRVLNLVVWALILALLVAVLFDTWTPSRPIFVARLMLTSAALVVVSALIGLVWQRGDQPDIRLIALGFVPVMVMALFPLARGFGLIPNSIFTRYGLAIGAAVEMPILFYAMTLRGSRRREAQARASALPKSDALTGLADLRTLMPRLEDVLARARSQKHACALLGVRLANHDVITAEYGRETLDRALVVAASHLRRAASDMDMAARVGERDFALVLEGPTTPDVATSRAQQLVASGLRQAQALPNGLTLKLQVVIAMLPAGPPDAESILQWVAETLSAFPPDSRKQIRALNT</sequence>
<keyword evidence="1" id="KW-0812">Transmembrane</keyword>
<proteinExistence type="predicted"/>
<dbReference type="RefSeq" id="WP_135249321.1">
    <property type="nucleotide sequence ID" value="NZ_SMLK01000002.1"/>
</dbReference>
<dbReference type="Gene3D" id="3.30.70.270">
    <property type="match status" value="1"/>
</dbReference>
<dbReference type="InterPro" id="IPR029787">
    <property type="entry name" value="Nucleotide_cyclase"/>
</dbReference>
<feature type="transmembrane region" description="Helical" evidence="1">
    <location>
        <begin position="189"/>
        <end position="210"/>
    </location>
</feature>
<dbReference type="Pfam" id="PF07696">
    <property type="entry name" value="7TMR-DISMED2"/>
    <property type="match status" value="1"/>
</dbReference>
<feature type="transmembrane region" description="Helical" evidence="1">
    <location>
        <begin position="368"/>
        <end position="388"/>
    </location>
</feature>
<evidence type="ECO:0000256" key="2">
    <source>
        <dbReference type="SAM" id="SignalP"/>
    </source>
</evidence>
<evidence type="ECO:0000256" key="1">
    <source>
        <dbReference type="SAM" id="Phobius"/>
    </source>
</evidence>